<reference evidence="3 5" key="2">
    <citation type="submission" date="2023-08" db="EMBL/GenBank/DDBJ databases">
        <title>Genomic characterization of the C. tuberculostearicum species complex, a ubiquitous member of the human skin microbiome.</title>
        <authorList>
            <person name="Ahmed N."/>
            <person name="Deming C."/>
            <person name="Conlan S."/>
            <person name="Segre J."/>
        </authorList>
    </citation>
    <scope>NUCLEOTIDE SEQUENCE [LARGE SCALE GENOMIC DNA]</scope>
    <source>
        <strain evidence="3 5">CTNIH19</strain>
    </source>
</reference>
<gene>
    <name evidence="2" type="ORF">L8V01_02535</name>
    <name evidence="3" type="ORF">RAE13_01690</name>
</gene>
<evidence type="ECO:0000313" key="3">
    <source>
        <dbReference type="EMBL" id="MDV2423131.1"/>
    </source>
</evidence>
<dbReference type="EMBL" id="JAKMUU010000001">
    <property type="protein sequence ID" value="MCZ9306366.1"/>
    <property type="molecule type" value="Genomic_DNA"/>
</dbReference>
<keyword evidence="1" id="KW-0812">Transmembrane</keyword>
<dbReference type="Proteomes" id="UP001146430">
    <property type="component" value="Unassembled WGS sequence"/>
</dbReference>
<reference evidence="2" key="1">
    <citation type="submission" date="2022-02" db="EMBL/GenBank/DDBJ databases">
        <title>Corynebacterium sp. from urogenital microbiome.</title>
        <authorList>
            <person name="Cappelli E.A."/>
            <person name="Ribeiro T.G."/>
            <person name="Peixe L."/>
        </authorList>
    </citation>
    <scope>NUCLEOTIDE SEQUENCE</scope>
    <source>
        <strain evidence="2">C8Ua_181</strain>
    </source>
</reference>
<keyword evidence="5" id="KW-1185">Reference proteome</keyword>
<accession>A0A9X3RSU5</accession>
<dbReference type="AlphaFoldDB" id="A0A9X3RSU5"/>
<comment type="caution">
    <text evidence="2">The sequence shown here is derived from an EMBL/GenBank/DDBJ whole genome shotgun (WGS) entry which is preliminary data.</text>
</comment>
<evidence type="ECO:0000313" key="2">
    <source>
        <dbReference type="EMBL" id="MCZ9306366.1"/>
    </source>
</evidence>
<dbReference type="Proteomes" id="UP001185631">
    <property type="component" value="Unassembled WGS sequence"/>
</dbReference>
<dbReference type="RefSeq" id="WP_269945579.1">
    <property type="nucleotide sequence ID" value="NZ_JAKMUU010000001.1"/>
</dbReference>
<feature type="transmembrane region" description="Helical" evidence="1">
    <location>
        <begin position="24"/>
        <end position="45"/>
    </location>
</feature>
<name>A0A9X3RSU5_9CORY</name>
<evidence type="ECO:0000313" key="4">
    <source>
        <dbReference type="Proteomes" id="UP001146430"/>
    </source>
</evidence>
<evidence type="ECO:0000313" key="5">
    <source>
        <dbReference type="Proteomes" id="UP001185631"/>
    </source>
</evidence>
<proteinExistence type="predicted"/>
<sequence>MTTVSLAMALATMAKLNSAHRNKLVYLWTFVTVAVILAIAVGAWATNRHKPPKGTLTVGEAVAGGVVQEDMPAQVNGAIKEDDSTDANRVTSLAKALGIPLNSVPRDITQTENGKSDVRAYLERELNSAVEAGDISESDEKSILVAFERGLVMPASDGIVARSYPAN</sequence>
<evidence type="ECO:0000256" key="1">
    <source>
        <dbReference type="SAM" id="Phobius"/>
    </source>
</evidence>
<keyword evidence="1" id="KW-0472">Membrane</keyword>
<keyword evidence="1" id="KW-1133">Transmembrane helix</keyword>
<protein>
    <submittedName>
        <fullName evidence="2">Uncharacterized protein</fullName>
    </submittedName>
</protein>
<organism evidence="2 4">
    <name type="scientific">Corynebacterium curieae</name>
    <dbReference type="NCBI Taxonomy" id="2913500"/>
    <lineage>
        <taxon>Bacteria</taxon>
        <taxon>Bacillati</taxon>
        <taxon>Actinomycetota</taxon>
        <taxon>Actinomycetes</taxon>
        <taxon>Mycobacteriales</taxon>
        <taxon>Corynebacteriaceae</taxon>
        <taxon>Corynebacterium</taxon>
    </lineage>
</organism>
<dbReference type="EMBL" id="JAVBID010000001">
    <property type="protein sequence ID" value="MDV2423131.1"/>
    <property type="molecule type" value="Genomic_DNA"/>
</dbReference>